<name>C4L1Z7_EXISA</name>
<dbReference type="AlphaFoldDB" id="C4L1Z7"/>
<protein>
    <submittedName>
        <fullName evidence="1">Uncharacterized protein</fullName>
    </submittedName>
</protein>
<dbReference type="HOGENOM" id="CLU_729089_0_0_9"/>
<dbReference type="Proteomes" id="UP000000716">
    <property type="component" value="Chromosome"/>
</dbReference>
<accession>C4L1Z7</accession>
<dbReference type="KEGG" id="eat:EAT1b_0238"/>
<reference evidence="1 2" key="1">
    <citation type="journal article" date="2011" name="J. Bacteriol.">
        <title>Complete genome sequence of the Thermophilic Bacterium Exiguobacterium sp. AT1b.</title>
        <authorList>
            <person name="Vishnivetskaya T.A."/>
            <person name="Lucas S."/>
            <person name="Copeland A."/>
            <person name="Lapidus A."/>
            <person name="Glavina Del Rio T."/>
            <person name="Dalin E."/>
            <person name="Tice H."/>
            <person name="Bruce D.C."/>
            <person name="Goodwin L.A."/>
            <person name="Pitluck S."/>
            <person name="Saunders E."/>
            <person name="Brettin T."/>
            <person name="Detter C."/>
            <person name="Han C."/>
            <person name="Larimer F."/>
            <person name="Land M.L."/>
            <person name="Hauser L.J."/>
            <person name="Kyrpides N.C."/>
            <person name="Ovchinnikova G."/>
            <person name="Kathariou S."/>
            <person name="Ramaley R.F."/>
            <person name="Rodrigues D.F."/>
            <person name="Hendrix C."/>
            <person name="Richardson P."/>
            <person name="Tiedje J.M."/>
        </authorList>
    </citation>
    <scope>NUCLEOTIDE SEQUENCE [LARGE SCALE GENOMIC DNA]</scope>
    <source>
        <strain evidence="2">ATCC BAA-1283 / AT1b</strain>
    </source>
</reference>
<dbReference type="EMBL" id="CP001615">
    <property type="protein sequence ID" value="ACQ69171.1"/>
    <property type="molecule type" value="Genomic_DNA"/>
</dbReference>
<dbReference type="STRING" id="360911.EAT1b_0238"/>
<sequence length="379" mass="43617">MVFDRSLDTETTEHYELPYPYDFSQIDSFLNFEIINVQLKLAKQSHGQFEVEADYTLVSSTETIVLSLYHPYQVKHISVNQREVSFHQVGDFIEIEAVTLGVPTALSVRYTIPNTSQFPITNEVTYLPAWLNWYPTKQSYPNSRIGSENFKPVINRTNSVPVTLHYSPQSKFLTNLIEQAPAHYEGVQAGVTLFEGSFEAYQAEDQEIIVDQSWTPPYSYWPILKETLQSIHALTEREFGISSSLPDKIILLSPNLEKFSYRDNQHLLLHVGSNLRLDHDLPEVVRAYMPALFWSHSNTDSQIQPTRAAFDDAMAFWLSVELNLPSPLEPDPFFLESILNGEELVASKEQISEFMQLTHQQQLIFLKKWYRDLNSASKV</sequence>
<keyword evidence="2" id="KW-1185">Reference proteome</keyword>
<evidence type="ECO:0000313" key="2">
    <source>
        <dbReference type="Proteomes" id="UP000000716"/>
    </source>
</evidence>
<proteinExistence type="predicted"/>
<gene>
    <name evidence="1" type="ordered locus">EAT1b_0238</name>
</gene>
<organism evidence="1 2">
    <name type="scientific">Exiguobacterium sp. (strain ATCC BAA-1283 / AT1b)</name>
    <dbReference type="NCBI Taxonomy" id="360911"/>
    <lineage>
        <taxon>Bacteria</taxon>
        <taxon>Bacillati</taxon>
        <taxon>Bacillota</taxon>
        <taxon>Bacilli</taxon>
        <taxon>Bacillales</taxon>
        <taxon>Bacillales Family XII. Incertae Sedis</taxon>
        <taxon>Exiguobacterium</taxon>
    </lineage>
</organism>
<evidence type="ECO:0000313" key="1">
    <source>
        <dbReference type="EMBL" id="ACQ69171.1"/>
    </source>
</evidence>